<evidence type="ECO:0000313" key="8">
    <source>
        <dbReference type="Proteomes" id="UP000610960"/>
    </source>
</evidence>
<feature type="domain" description="PhoH-like protein" evidence="5">
    <location>
        <begin position="2"/>
        <end position="205"/>
    </location>
</feature>
<protein>
    <submittedName>
        <fullName evidence="7">Phosphate starvation protein PhoH</fullName>
    </submittedName>
</protein>
<dbReference type="GO" id="GO:0005829">
    <property type="term" value="C:cytosol"/>
    <property type="evidence" value="ECO:0007669"/>
    <property type="project" value="TreeGrafter"/>
</dbReference>
<dbReference type="InterPro" id="IPR009019">
    <property type="entry name" value="KH_sf_prok-type"/>
</dbReference>
<evidence type="ECO:0000256" key="2">
    <source>
        <dbReference type="ARBA" id="ARBA00022840"/>
    </source>
</evidence>
<dbReference type="Gene3D" id="3.30.300.20">
    <property type="match status" value="1"/>
</dbReference>
<keyword evidence="1" id="KW-0547">Nucleotide-binding</keyword>
<evidence type="ECO:0000313" key="7">
    <source>
        <dbReference type="EMBL" id="GGP20595.1"/>
    </source>
</evidence>
<keyword evidence="2" id="KW-0067">ATP-binding</keyword>
<dbReference type="GO" id="GO:0003723">
    <property type="term" value="F:RNA binding"/>
    <property type="evidence" value="ECO:0007669"/>
    <property type="project" value="UniProtKB-UniRule"/>
</dbReference>
<dbReference type="Proteomes" id="UP000610960">
    <property type="component" value="Unassembled WGS sequence"/>
</dbReference>
<dbReference type="PROSITE" id="PS50084">
    <property type="entry name" value="KH_TYPE_1"/>
    <property type="match status" value="1"/>
</dbReference>
<dbReference type="EMBL" id="BMNL01000002">
    <property type="protein sequence ID" value="GGP20595.1"/>
    <property type="molecule type" value="Genomic_DNA"/>
</dbReference>
<dbReference type="PANTHER" id="PTHR30473">
    <property type="entry name" value="PROTEIN PHOH"/>
    <property type="match status" value="1"/>
</dbReference>
<dbReference type="CDD" id="cd00105">
    <property type="entry name" value="KH-I"/>
    <property type="match status" value="1"/>
</dbReference>
<dbReference type="InterPro" id="IPR003714">
    <property type="entry name" value="PhoH"/>
</dbReference>
<reference evidence="7" key="2">
    <citation type="submission" date="2020-09" db="EMBL/GenBank/DDBJ databases">
        <authorList>
            <person name="Sun Q."/>
            <person name="Ohkuma M."/>
        </authorList>
    </citation>
    <scope>NUCLEOTIDE SEQUENCE</scope>
    <source>
        <strain evidence="7">JCM 10088</strain>
    </source>
</reference>
<evidence type="ECO:0000256" key="3">
    <source>
        <dbReference type="ARBA" id="ARBA00022884"/>
    </source>
</evidence>
<dbReference type="AlphaFoldDB" id="A0A830GTN2"/>
<evidence type="ECO:0000256" key="1">
    <source>
        <dbReference type="ARBA" id="ARBA00022741"/>
    </source>
</evidence>
<dbReference type="SUPFAM" id="SSF54814">
    <property type="entry name" value="Prokaryotic type KH domain (KH-domain type II)"/>
    <property type="match status" value="1"/>
</dbReference>
<organism evidence="7 8">
    <name type="scientific">Thermocladium modestius</name>
    <dbReference type="NCBI Taxonomy" id="62609"/>
    <lineage>
        <taxon>Archaea</taxon>
        <taxon>Thermoproteota</taxon>
        <taxon>Thermoprotei</taxon>
        <taxon>Thermoproteales</taxon>
        <taxon>Thermoproteaceae</taxon>
        <taxon>Thermocladium</taxon>
    </lineage>
</organism>
<feature type="domain" description="KH type-2" evidence="6">
    <location>
        <begin position="247"/>
        <end position="295"/>
    </location>
</feature>
<dbReference type="Gene3D" id="3.40.50.300">
    <property type="entry name" value="P-loop containing nucleotide triphosphate hydrolases"/>
    <property type="match status" value="1"/>
</dbReference>
<dbReference type="RefSeq" id="WP_188596258.1">
    <property type="nucleotide sequence ID" value="NZ_BMNL01000002.1"/>
</dbReference>
<dbReference type="InterPro" id="IPR015946">
    <property type="entry name" value="KH_dom-like_a/b"/>
</dbReference>
<evidence type="ECO:0000256" key="4">
    <source>
        <dbReference type="PROSITE-ProRule" id="PRU00117"/>
    </source>
</evidence>
<dbReference type="Pfam" id="PF02562">
    <property type="entry name" value="PhoH"/>
    <property type="match status" value="1"/>
</dbReference>
<dbReference type="GO" id="GO:0005524">
    <property type="term" value="F:ATP binding"/>
    <property type="evidence" value="ECO:0007669"/>
    <property type="project" value="UniProtKB-KW"/>
</dbReference>
<keyword evidence="8" id="KW-1185">Reference proteome</keyword>
<evidence type="ECO:0000259" key="6">
    <source>
        <dbReference type="Pfam" id="PF07650"/>
    </source>
</evidence>
<name>A0A830GTN2_9CREN</name>
<dbReference type="InterPro" id="IPR051451">
    <property type="entry name" value="PhoH2-like"/>
</dbReference>
<dbReference type="Pfam" id="PF07650">
    <property type="entry name" value="KH_2"/>
    <property type="match status" value="1"/>
</dbReference>
<dbReference type="InterPro" id="IPR004044">
    <property type="entry name" value="KH_dom_type_2"/>
</dbReference>
<accession>A0A830GTN2</accession>
<evidence type="ECO:0000259" key="5">
    <source>
        <dbReference type="Pfam" id="PF02562"/>
    </source>
</evidence>
<proteinExistence type="predicted"/>
<dbReference type="SUPFAM" id="SSF52540">
    <property type="entry name" value="P-loop containing nucleoside triphosphate hydrolases"/>
    <property type="match status" value="1"/>
</dbReference>
<dbReference type="InterPro" id="IPR027417">
    <property type="entry name" value="P-loop_NTPase"/>
</dbReference>
<gene>
    <name evidence="7" type="ORF">GCM10007981_09310</name>
</gene>
<reference evidence="7" key="1">
    <citation type="journal article" date="2014" name="Int. J. Syst. Evol. Microbiol.">
        <title>Complete genome sequence of Corynebacterium casei LMG S-19264T (=DSM 44701T), isolated from a smear-ripened cheese.</title>
        <authorList>
            <consortium name="US DOE Joint Genome Institute (JGI-PGF)"/>
            <person name="Walter F."/>
            <person name="Albersmeier A."/>
            <person name="Kalinowski J."/>
            <person name="Ruckert C."/>
        </authorList>
    </citation>
    <scope>NUCLEOTIDE SEQUENCE</scope>
    <source>
        <strain evidence="7">JCM 10088</strain>
    </source>
</reference>
<dbReference type="PANTHER" id="PTHR30473:SF2">
    <property type="entry name" value="PIN DOMAIN-CONTAINING PROTEIN"/>
    <property type="match status" value="1"/>
</dbReference>
<comment type="caution">
    <text evidence="7">The sequence shown here is derived from an EMBL/GenBank/DDBJ whole genome shotgun (WGS) entry which is preliminary data.</text>
</comment>
<keyword evidence="3 4" id="KW-0694">RNA-binding</keyword>
<sequence>MKIKPLTIGQERLVNLLSDDDNEIVGVFGPSGTGKSLLVLSYGLESILSGKYKRLVVVRPLIDVTTGKSVAPELLGELFYKLSSNYMLDIMGTIEDPAKIKQLMDEGKIMVTDIDYLRGRTFDNCMIFLDDAQNVPPENAAEVLIRTGNNSRLVIAGDSILQKPMNLERDGATLMREVLLNEEKAAVVDLGIKDIVRPGARRGLKLVLELRLRKRGLSGEESKLLDAIRSAAPDADIVTAVVFNDIKRRLSIKAEAPDALVIAKEGNLGRVIGKGGERVKEIEKETNLKIRTVEMSLDFKQWIKVLHPLGWAGKHITDVDFAGPDLQITLREEFGAFIGPRGIYVKFLDGIFRRLMNIGVTVVEEER</sequence>
<dbReference type="OrthoDB" id="195574at2157"/>